<evidence type="ECO:0000313" key="2">
    <source>
        <dbReference type="EMBL" id="MCF2515082.1"/>
    </source>
</evidence>
<dbReference type="EMBL" id="JAKFGM010000002">
    <property type="protein sequence ID" value="MCF2515082.1"/>
    <property type="molecule type" value="Genomic_DNA"/>
</dbReference>
<feature type="region of interest" description="Disordered" evidence="1">
    <location>
        <begin position="13"/>
        <end position="32"/>
    </location>
</feature>
<protein>
    <submittedName>
        <fullName evidence="2">Uncharacterized protein</fullName>
    </submittedName>
</protein>
<evidence type="ECO:0000313" key="3">
    <source>
        <dbReference type="Proteomes" id="UP001139410"/>
    </source>
</evidence>
<gene>
    <name evidence="2" type="ORF">LVY65_08410</name>
</gene>
<accession>A0A9X1QMX6</accession>
<dbReference type="RefSeq" id="WP_235067588.1">
    <property type="nucleotide sequence ID" value="NZ_JAKFGM010000002.1"/>
</dbReference>
<reference evidence="2" key="1">
    <citation type="submission" date="2022-01" db="EMBL/GenBank/DDBJ databases">
        <authorList>
            <person name="Jo J.-H."/>
            <person name="Im W.-T."/>
        </authorList>
    </citation>
    <scope>NUCLEOTIDE SEQUENCE</scope>
    <source>
        <strain evidence="2">G124</strain>
    </source>
</reference>
<evidence type="ECO:0000256" key="1">
    <source>
        <dbReference type="SAM" id="MobiDB-lite"/>
    </source>
</evidence>
<proteinExistence type="predicted"/>
<dbReference type="AlphaFoldDB" id="A0A9X1QMX6"/>
<dbReference type="Proteomes" id="UP001139410">
    <property type="component" value="Unassembled WGS sequence"/>
</dbReference>
<keyword evidence="3" id="KW-1185">Reference proteome</keyword>
<organism evidence="2 3">
    <name type="scientific">Sphingomonas cremea</name>
    <dbReference type="NCBI Taxonomy" id="2904799"/>
    <lineage>
        <taxon>Bacteria</taxon>
        <taxon>Pseudomonadati</taxon>
        <taxon>Pseudomonadota</taxon>
        <taxon>Alphaproteobacteria</taxon>
        <taxon>Sphingomonadales</taxon>
        <taxon>Sphingomonadaceae</taxon>
        <taxon>Sphingomonas</taxon>
    </lineage>
</organism>
<comment type="caution">
    <text evidence="2">The sequence shown here is derived from an EMBL/GenBank/DDBJ whole genome shotgun (WGS) entry which is preliminary data.</text>
</comment>
<name>A0A9X1QMX6_9SPHN</name>
<sequence length="127" mass="13450">MSALLILAASKTDAQGHPAGTGPRNNFPSHHGGNMHGLNSGIFVVEREVPVIVEKEVVRDEKPAEPPVAVAPPEPRKPYVIGSTYASLPAGCMKMIDGGATYYYCDGGWYQQLGGGRDAQYRAVAAP</sequence>